<comment type="caution">
    <text evidence="1">The sequence shown here is derived from an EMBL/GenBank/DDBJ whole genome shotgun (WGS) entry which is preliminary data.</text>
</comment>
<protein>
    <submittedName>
        <fullName evidence="1">Disease resistance protein</fullName>
    </submittedName>
</protein>
<accession>A0ACC1WQI4</accession>
<organism evidence="1 2">
    <name type="scientific">Melia azedarach</name>
    <name type="common">Chinaberry tree</name>
    <dbReference type="NCBI Taxonomy" id="155640"/>
    <lineage>
        <taxon>Eukaryota</taxon>
        <taxon>Viridiplantae</taxon>
        <taxon>Streptophyta</taxon>
        <taxon>Embryophyta</taxon>
        <taxon>Tracheophyta</taxon>
        <taxon>Spermatophyta</taxon>
        <taxon>Magnoliopsida</taxon>
        <taxon>eudicotyledons</taxon>
        <taxon>Gunneridae</taxon>
        <taxon>Pentapetalae</taxon>
        <taxon>rosids</taxon>
        <taxon>malvids</taxon>
        <taxon>Sapindales</taxon>
        <taxon>Meliaceae</taxon>
        <taxon>Melia</taxon>
    </lineage>
</organism>
<dbReference type="EMBL" id="CM051407">
    <property type="protein sequence ID" value="KAJ4701114.1"/>
    <property type="molecule type" value="Genomic_DNA"/>
</dbReference>
<name>A0ACC1WQI4_MELAZ</name>
<evidence type="ECO:0000313" key="1">
    <source>
        <dbReference type="EMBL" id="KAJ4701114.1"/>
    </source>
</evidence>
<reference evidence="1 2" key="1">
    <citation type="journal article" date="2023" name="Science">
        <title>Complex scaffold remodeling in plant triterpene biosynthesis.</title>
        <authorList>
            <person name="De La Pena R."/>
            <person name="Hodgson H."/>
            <person name="Liu J.C."/>
            <person name="Stephenson M.J."/>
            <person name="Martin A.C."/>
            <person name="Owen C."/>
            <person name="Harkess A."/>
            <person name="Leebens-Mack J."/>
            <person name="Jimenez L.E."/>
            <person name="Osbourn A."/>
            <person name="Sattely E.S."/>
        </authorList>
    </citation>
    <scope>NUCLEOTIDE SEQUENCE [LARGE SCALE GENOMIC DNA]</scope>
    <source>
        <strain evidence="2">cv. JPN11</strain>
        <tissue evidence="1">Leaf</tissue>
    </source>
</reference>
<keyword evidence="2" id="KW-1185">Reference proteome</keyword>
<evidence type="ECO:0000313" key="2">
    <source>
        <dbReference type="Proteomes" id="UP001164539"/>
    </source>
</evidence>
<sequence>MICHSKLLAASCIQNLICLVVNGCDKLRYLFPSSTVKSLGQLRQVVISECTSIEAAILTEEEGMSEMMIFPRLRVLRLVDLPSLKMFCNCAGNLTVFPVISCLVIDKCGGMKTFVSNSVSAIAQVSAKNVHSNIPLFDEKVVAPDLEELTVRNMDNLRKIWDDHLTLNSFSKLRVLRVWNCCKLIIIFPSVMRGRLQALYNFNVVNYESLQEIFEVQRLGCGRIDAIANGQLRGIHLCQLPKLKHVWNLDAQGILCYENLESLAVHHCLGLKCLFPSSIARGLRQLKKLEIKSCMVEEIVAKEEVAVEIVPKSVFPQLTSLSLKNLPGLKSFYPGIHISEWPVLNELETSGCDKVKIFASEFQNHGESQHDVPIQTLFLVDKIVSPSLEKFSCFQHVTKLGVDGCSNLKHLFTADMAKSLVQLKILRISNCNVMEGVIVMEKERISEKLFPKLHQLVLKDLPQLKRFCNFSGDLIELFMLTVLVIDNCPNMGTFVSNSMCADMTGNEPDQETNSEDNLQPDMHPLFDEKVSLPHMEKLTIRKMDNLRKIWDGNQKNSDTLKVFQNLATLKVSECDKLMNILPSSVSTNNLTIVEVLKCNGLKSLVTSSTARSLMQLTRMDIADCKRIEQIVTVTDMENEVKDEISFKELEYLGLKCLPSLRSFCLGNCTLKFPSLDQVLVRECSKMETFSQGVVSTSKL</sequence>
<proteinExistence type="predicted"/>
<dbReference type="Proteomes" id="UP001164539">
    <property type="component" value="Chromosome 14"/>
</dbReference>
<gene>
    <name evidence="1" type="ORF">OWV82_024403</name>
</gene>